<dbReference type="InterPro" id="IPR035917">
    <property type="entry name" value="YjbQ-like_sf"/>
</dbReference>
<comment type="similarity">
    <text evidence="1">Belongs to the UPF0047 family.</text>
</comment>
<dbReference type="Proteomes" id="UP001060039">
    <property type="component" value="Chromosome"/>
</dbReference>
<dbReference type="Gene3D" id="2.60.120.460">
    <property type="entry name" value="YjbQ-like"/>
    <property type="match status" value="1"/>
</dbReference>
<dbReference type="RefSeq" id="WP_255160816.1">
    <property type="nucleotide sequence ID" value="NZ_CP101497.1"/>
</dbReference>
<dbReference type="NCBIfam" id="TIGR00149">
    <property type="entry name" value="TIGR00149_YjbQ"/>
    <property type="match status" value="1"/>
</dbReference>
<gene>
    <name evidence="2" type="ORF">NNL39_06200</name>
</gene>
<dbReference type="InterPro" id="IPR001602">
    <property type="entry name" value="UPF0047_YjbQ-like"/>
</dbReference>
<reference evidence="2" key="1">
    <citation type="submission" date="2022-07" db="EMBL/GenBank/DDBJ databases">
        <title>Taxonomic analysis of Microcella humidisoli nov. sp., isolated from riverside soil.</title>
        <authorList>
            <person name="Molina K.M."/>
            <person name="Kim S.B."/>
        </authorList>
    </citation>
    <scope>NUCLEOTIDE SEQUENCE</scope>
    <source>
        <strain evidence="2">MMS21-STM10</strain>
    </source>
</reference>
<sequence length="140" mass="15127">MNSKRRALVSTTSSRSAVDVTDLISELLEGQSGPVHVSVPHTTCALILSEVDDELLSDYERLSSELLAPFEPFSHIRNDVPNASAHILSAMFGTAIVVFAESGVIDLGRYQRIVLLELDGPKDRTITILPLTAQESSGAH</sequence>
<organism evidence="2 3">
    <name type="scientific">Microcella humidisoli</name>
    <dbReference type="NCBI Taxonomy" id="2963406"/>
    <lineage>
        <taxon>Bacteria</taxon>
        <taxon>Bacillati</taxon>
        <taxon>Actinomycetota</taxon>
        <taxon>Actinomycetes</taxon>
        <taxon>Micrococcales</taxon>
        <taxon>Microbacteriaceae</taxon>
        <taxon>Microcella</taxon>
    </lineage>
</organism>
<dbReference type="Pfam" id="PF01894">
    <property type="entry name" value="YjbQ"/>
    <property type="match status" value="1"/>
</dbReference>
<dbReference type="SUPFAM" id="SSF111038">
    <property type="entry name" value="YjbQ-like"/>
    <property type="match status" value="1"/>
</dbReference>
<evidence type="ECO:0000313" key="3">
    <source>
        <dbReference type="Proteomes" id="UP001060039"/>
    </source>
</evidence>
<accession>A0ABY5FZD5</accession>
<dbReference type="EMBL" id="CP101497">
    <property type="protein sequence ID" value="UTT63683.1"/>
    <property type="molecule type" value="Genomic_DNA"/>
</dbReference>
<protein>
    <submittedName>
        <fullName evidence="2">Secondary thiamine-phosphate synthase enzyme YjbQ</fullName>
    </submittedName>
</protein>
<keyword evidence="3" id="KW-1185">Reference proteome</keyword>
<evidence type="ECO:0000313" key="2">
    <source>
        <dbReference type="EMBL" id="UTT63683.1"/>
    </source>
</evidence>
<name>A0ABY5FZD5_9MICO</name>
<dbReference type="PANTHER" id="PTHR30615">
    <property type="entry name" value="UNCHARACTERIZED PROTEIN YJBQ-RELATED"/>
    <property type="match status" value="1"/>
</dbReference>
<proteinExistence type="inferred from homology"/>
<evidence type="ECO:0000256" key="1">
    <source>
        <dbReference type="ARBA" id="ARBA00005534"/>
    </source>
</evidence>
<dbReference type="PANTHER" id="PTHR30615:SF8">
    <property type="entry name" value="UPF0047 PROTEIN C4A8.02C"/>
    <property type="match status" value="1"/>
</dbReference>